<dbReference type="EMBL" id="CP019288">
    <property type="protein sequence ID" value="QHI34848.1"/>
    <property type="molecule type" value="Genomic_DNA"/>
</dbReference>
<evidence type="ECO:0000313" key="2">
    <source>
        <dbReference type="EMBL" id="QHI34848.1"/>
    </source>
</evidence>
<dbReference type="RefSeq" id="WP_160127637.1">
    <property type="nucleotide sequence ID" value="NZ_CP019288.1"/>
</dbReference>
<evidence type="ECO:0000259" key="1">
    <source>
        <dbReference type="Pfam" id="PF13905"/>
    </source>
</evidence>
<name>A0A7L4ZDG2_9FLAO</name>
<keyword evidence="3" id="KW-1185">Reference proteome</keyword>
<dbReference type="OrthoDB" id="1146847at2"/>
<organism evidence="2 3">
    <name type="scientific">Kordia antarctica</name>
    <dbReference type="NCBI Taxonomy" id="1218801"/>
    <lineage>
        <taxon>Bacteria</taxon>
        <taxon>Pseudomonadati</taxon>
        <taxon>Bacteroidota</taxon>
        <taxon>Flavobacteriia</taxon>
        <taxon>Flavobacteriales</taxon>
        <taxon>Flavobacteriaceae</taxon>
        <taxon>Kordia</taxon>
    </lineage>
</organism>
<dbReference type="Gene3D" id="3.40.30.10">
    <property type="entry name" value="Glutaredoxin"/>
    <property type="match status" value="1"/>
</dbReference>
<reference evidence="2 3" key="1">
    <citation type="journal article" date="2013" name="Int. J. Syst. Evol. Microbiol.">
        <title>Kordia antarctica sp. nov., isolated from Antarctic seawater.</title>
        <authorList>
            <person name="Baek K."/>
            <person name="Choi A."/>
            <person name="Kang I."/>
            <person name="Lee K."/>
            <person name="Cho J.C."/>
        </authorList>
    </citation>
    <scope>NUCLEOTIDE SEQUENCE [LARGE SCALE GENOMIC DNA]</scope>
    <source>
        <strain evidence="2 3">IMCC3317</strain>
    </source>
</reference>
<evidence type="ECO:0000313" key="3">
    <source>
        <dbReference type="Proteomes" id="UP000464657"/>
    </source>
</evidence>
<dbReference type="KEGG" id="kan:IMCC3317_01930"/>
<gene>
    <name evidence="2" type="ORF">IMCC3317_01930</name>
</gene>
<dbReference type="Pfam" id="PF13905">
    <property type="entry name" value="Thioredoxin_8"/>
    <property type="match status" value="1"/>
</dbReference>
<dbReference type="InterPro" id="IPR012336">
    <property type="entry name" value="Thioredoxin-like_fold"/>
</dbReference>
<dbReference type="AlphaFoldDB" id="A0A7L4ZDG2"/>
<feature type="domain" description="Thioredoxin-like fold" evidence="1">
    <location>
        <begin position="367"/>
        <end position="453"/>
    </location>
</feature>
<protein>
    <recommendedName>
        <fullName evidence="1">Thioredoxin-like fold domain-containing protein</fullName>
    </recommendedName>
</protein>
<sequence length="472" mass="55766">MKYITPLLLILICFGCNDTTKKNAEDVAYFGGEIINPTDEFVMLYYKGKLVDSLKLDEKNRFLAKLKNHQNGLYKFSHNREHQYINIEKGDSLLLRLNTYAFDESLSFTGKGAEKNTFYIELFLLNEKHERPVYQYSQLNSDDFLQKIDSLQHIKLNKQKKFLIGNPTVSSDFKDFTDKVIQYYDYEYRETYQNMFNKRRLKDSTLTIKDSFSEYKKGVNMNDSTMSYYTPYTRYIMRFINNASYSECMKKSWKKDRKVNTSLTYNKNKLALIDSLVTYPYLRNELLRYTAYSYYSDNTLDTAKNNEFFKLYQNVATDEESKEEISNLHTGIKNLQTGNKFSNTIYVYDETHNRILMNRLSSDRGKTILYFWTSKQLRHKQSITMKIKALAESYPNLNIVGISLDTDHKYWKKAVEELDFKESKQYRVGDKESLLKDFALIDINKLIIIDQSGHFVNAFASIFNNDLKEQLK</sequence>
<dbReference type="Proteomes" id="UP000464657">
    <property type="component" value="Chromosome"/>
</dbReference>
<accession>A0A7L4ZDG2</accession>
<proteinExistence type="predicted"/>